<feature type="domain" description="ABC transmembrane type-1" evidence="9">
    <location>
        <begin position="92"/>
        <end position="283"/>
    </location>
</feature>
<dbReference type="InterPro" id="IPR035906">
    <property type="entry name" value="MetI-like_sf"/>
</dbReference>
<keyword evidence="11" id="KW-1185">Reference proteome</keyword>
<proteinExistence type="inferred from homology"/>
<dbReference type="PANTHER" id="PTHR43744:SF12">
    <property type="entry name" value="ABC TRANSPORTER PERMEASE PROTEIN MG189-RELATED"/>
    <property type="match status" value="1"/>
</dbReference>
<comment type="similarity">
    <text evidence="7">Belongs to the binding-protein-dependent transport system permease family.</text>
</comment>
<keyword evidence="3" id="KW-1003">Cell membrane</keyword>
<dbReference type="PANTHER" id="PTHR43744">
    <property type="entry name" value="ABC TRANSPORTER PERMEASE PROTEIN MG189-RELATED-RELATED"/>
    <property type="match status" value="1"/>
</dbReference>
<protein>
    <submittedName>
        <fullName evidence="10">ABC transporter permease</fullName>
    </submittedName>
</protein>
<evidence type="ECO:0000256" key="1">
    <source>
        <dbReference type="ARBA" id="ARBA00004651"/>
    </source>
</evidence>
<dbReference type="GO" id="GO:0055085">
    <property type="term" value="P:transmembrane transport"/>
    <property type="evidence" value="ECO:0007669"/>
    <property type="project" value="InterPro"/>
</dbReference>
<dbReference type="RefSeq" id="WP_130648868.1">
    <property type="nucleotide sequence ID" value="NZ_BMHA01000015.1"/>
</dbReference>
<organism evidence="10 11">
    <name type="scientific">Egicoccus halophilus</name>
    <dbReference type="NCBI Taxonomy" id="1670830"/>
    <lineage>
        <taxon>Bacteria</taxon>
        <taxon>Bacillati</taxon>
        <taxon>Actinomycetota</taxon>
        <taxon>Nitriliruptoria</taxon>
        <taxon>Egicoccales</taxon>
        <taxon>Egicoccaceae</taxon>
        <taxon>Egicoccus</taxon>
    </lineage>
</organism>
<keyword evidence="2 7" id="KW-0813">Transport</keyword>
<feature type="transmembrane region" description="Helical" evidence="7">
    <location>
        <begin position="97"/>
        <end position="116"/>
    </location>
</feature>
<reference evidence="10" key="2">
    <citation type="submission" date="2020-09" db="EMBL/GenBank/DDBJ databases">
        <authorList>
            <person name="Sun Q."/>
            <person name="Zhou Y."/>
        </authorList>
    </citation>
    <scope>NUCLEOTIDE SEQUENCE</scope>
    <source>
        <strain evidence="10">CGMCC 1.14988</strain>
    </source>
</reference>
<evidence type="ECO:0000256" key="8">
    <source>
        <dbReference type="SAM" id="MobiDB-lite"/>
    </source>
</evidence>
<dbReference type="AlphaFoldDB" id="A0A8J3EZ88"/>
<evidence type="ECO:0000256" key="5">
    <source>
        <dbReference type="ARBA" id="ARBA00022989"/>
    </source>
</evidence>
<keyword evidence="5 7" id="KW-1133">Transmembrane helix</keyword>
<dbReference type="GO" id="GO:0005886">
    <property type="term" value="C:plasma membrane"/>
    <property type="evidence" value="ECO:0007669"/>
    <property type="project" value="UniProtKB-SubCell"/>
</dbReference>
<feature type="transmembrane region" description="Helical" evidence="7">
    <location>
        <begin position="28"/>
        <end position="54"/>
    </location>
</feature>
<dbReference type="EMBL" id="BMHA01000015">
    <property type="protein sequence ID" value="GGI09437.1"/>
    <property type="molecule type" value="Genomic_DNA"/>
</dbReference>
<dbReference type="OrthoDB" id="61122at2"/>
<evidence type="ECO:0000256" key="2">
    <source>
        <dbReference type="ARBA" id="ARBA00022448"/>
    </source>
</evidence>
<keyword evidence="6 7" id="KW-0472">Membrane</keyword>
<sequence>MSTATAPSTATRSGDGPDRRRRLRPTRLAGKGLLVALALLWLAIAGGPLAFLVLTSFKGQFELLTEALWAWPQDPTLENFRLVLENDFFVFLRNSTVVVSISVVLVLLVSAMASYVFARIPFKLRTPLFALVVAGLIVPIHVTLIPIFLLTRDLGIYDSIWALIGPYVAFNVPVSVLILTGFMQAIPGELEEAARVDGAGPVRRFWSVVLPLTRPGMITVAIYNGVVLWNEFVFAFVLTTSRANRTLPLAIWDFQGQYGNNVPVVMSVLTLTALPLVIAYLLGQERITRGIMAGALKG</sequence>
<comment type="caution">
    <text evidence="10">The sequence shown here is derived from an EMBL/GenBank/DDBJ whole genome shotgun (WGS) entry which is preliminary data.</text>
</comment>
<gene>
    <name evidence="10" type="ORF">GCM10011354_34070</name>
</gene>
<feature type="transmembrane region" description="Helical" evidence="7">
    <location>
        <begin position="261"/>
        <end position="282"/>
    </location>
</feature>
<reference evidence="10" key="1">
    <citation type="journal article" date="2014" name="Int. J. Syst. Evol. Microbiol.">
        <title>Complete genome sequence of Corynebacterium casei LMG S-19264T (=DSM 44701T), isolated from a smear-ripened cheese.</title>
        <authorList>
            <consortium name="US DOE Joint Genome Institute (JGI-PGF)"/>
            <person name="Walter F."/>
            <person name="Albersmeier A."/>
            <person name="Kalinowski J."/>
            <person name="Ruckert C."/>
        </authorList>
    </citation>
    <scope>NUCLEOTIDE SEQUENCE</scope>
    <source>
        <strain evidence="10">CGMCC 1.14988</strain>
    </source>
</reference>
<evidence type="ECO:0000313" key="10">
    <source>
        <dbReference type="EMBL" id="GGI09437.1"/>
    </source>
</evidence>
<feature type="transmembrane region" description="Helical" evidence="7">
    <location>
        <begin position="220"/>
        <end position="241"/>
    </location>
</feature>
<dbReference type="PROSITE" id="PS50928">
    <property type="entry name" value="ABC_TM1"/>
    <property type="match status" value="1"/>
</dbReference>
<dbReference type="Proteomes" id="UP000650511">
    <property type="component" value="Unassembled WGS sequence"/>
</dbReference>
<accession>A0A8J3EZ88</accession>
<feature type="region of interest" description="Disordered" evidence="8">
    <location>
        <begin position="1"/>
        <end position="22"/>
    </location>
</feature>
<keyword evidence="4 7" id="KW-0812">Transmembrane</keyword>
<feature type="transmembrane region" description="Helical" evidence="7">
    <location>
        <begin position="160"/>
        <end position="182"/>
    </location>
</feature>
<dbReference type="SUPFAM" id="SSF161098">
    <property type="entry name" value="MetI-like"/>
    <property type="match status" value="1"/>
</dbReference>
<evidence type="ECO:0000256" key="6">
    <source>
        <dbReference type="ARBA" id="ARBA00023136"/>
    </source>
</evidence>
<evidence type="ECO:0000256" key="7">
    <source>
        <dbReference type="RuleBase" id="RU363032"/>
    </source>
</evidence>
<feature type="compositionally biased region" description="Low complexity" evidence="8">
    <location>
        <begin position="1"/>
        <end position="14"/>
    </location>
</feature>
<dbReference type="InterPro" id="IPR000515">
    <property type="entry name" value="MetI-like"/>
</dbReference>
<dbReference type="Gene3D" id="1.10.3720.10">
    <property type="entry name" value="MetI-like"/>
    <property type="match status" value="1"/>
</dbReference>
<evidence type="ECO:0000259" key="9">
    <source>
        <dbReference type="PROSITE" id="PS50928"/>
    </source>
</evidence>
<evidence type="ECO:0000256" key="4">
    <source>
        <dbReference type="ARBA" id="ARBA00022692"/>
    </source>
</evidence>
<name>A0A8J3EZ88_9ACTN</name>
<dbReference type="Pfam" id="PF00528">
    <property type="entry name" value="BPD_transp_1"/>
    <property type="match status" value="1"/>
</dbReference>
<evidence type="ECO:0000256" key="3">
    <source>
        <dbReference type="ARBA" id="ARBA00022475"/>
    </source>
</evidence>
<feature type="transmembrane region" description="Helical" evidence="7">
    <location>
        <begin position="128"/>
        <end position="148"/>
    </location>
</feature>
<evidence type="ECO:0000313" key="11">
    <source>
        <dbReference type="Proteomes" id="UP000650511"/>
    </source>
</evidence>
<comment type="subcellular location">
    <subcellularLocation>
        <location evidence="1 7">Cell membrane</location>
        <topology evidence="1 7">Multi-pass membrane protein</topology>
    </subcellularLocation>
</comment>
<dbReference type="CDD" id="cd06261">
    <property type="entry name" value="TM_PBP2"/>
    <property type="match status" value="1"/>
</dbReference>